<accession>A0A1F8EH03</accession>
<comment type="caution">
    <text evidence="1">The sequence shown here is derived from an EMBL/GenBank/DDBJ whole genome shotgun (WGS) entry which is preliminary data.</text>
</comment>
<name>A0A1F8EH03_9BACT</name>
<evidence type="ECO:0000313" key="2">
    <source>
        <dbReference type="Proteomes" id="UP000177594"/>
    </source>
</evidence>
<proteinExistence type="predicted"/>
<dbReference type="Proteomes" id="UP000177594">
    <property type="component" value="Unassembled WGS sequence"/>
</dbReference>
<sequence length="85" mass="10595">MKWTFAKTYAKTAPHEYVLQKNEPKTHRYIKEMIRKHGVWEEFCMPGGKPYQVHYWYRGRYRYWVIDNILNRTRVGWKYPKRLIG</sequence>
<gene>
    <name evidence="1" type="ORF">A2817_02235</name>
</gene>
<reference evidence="1 2" key="1">
    <citation type="journal article" date="2016" name="Nat. Commun.">
        <title>Thousands of microbial genomes shed light on interconnected biogeochemical processes in an aquifer system.</title>
        <authorList>
            <person name="Anantharaman K."/>
            <person name="Brown C.T."/>
            <person name="Hug L.A."/>
            <person name="Sharon I."/>
            <person name="Castelle C.J."/>
            <person name="Probst A.J."/>
            <person name="Thomas B.C."/>
            <person name="Singh A."/>
            <person name="Wilkins M.J."/>
            <person name="Karaoz U."/>
            <person name="Brodie E.L."/>
            <person name="Williams K.H."/>
            <person name="Hubbard S.S."/>
            <person name="Banfield J.F."/>
        </authorList>
    </citation>
    <scope>NUCLEOTIDE SEQUENCE [LARGE SCALE GENOMIC DNA]</scope>
</reference>
<evidence type="ECO:0000313" key="1">
    <source>
        <dbReference type="EMBL" id="OGN00104.1"/>
    </source>
</evidence>
<dbReference type="AlphaFoldDB" id="A0A1F8EH03"/>
<organism evidence="1 2">
    <name type="scientific">Candidatus Yanofskybacteria bacterium RIFCSPHIGHO2_01_FULL_39_8b</name>
    <dbReference type="NCBI Taxonomy" id="1802659"/>
    <lineage>
        <taxon>Bacteria</taxon>
        <taxon>Candidatus Yanofskyibacteriota</taxon>
    </lineage>
</organism>
<dbReference type="EMBL" id="MGIZ01000003">
    <property type="protein sequence ID" value="OGN00104.1"/>
    <property type="molecule type" value="Genomic_DNA"/>
</dbReference>
<protein>
    <submittedName>
        <fullName evidence="1">Uncharacterized protein</fullName>
    </submittedName>
</protein>